<evidence type="ECO:0000313" key="4">
    <source>
        <dbReference type="Proteomes" id="UP000037035"/>
    </source>
</evidence>
<feature type="coiled-coil region" evidence="1">
    <location>
        <begin position="66"/>
        <end position="93"/>
    </location>
</feature>
<keyword evidence="1" id="KW-0175">Coiled coil</keyword>
<keyword evidence="2" id="KW-0732">Signal</keyword>
<gene>
    <name evidence="3" type="ORF">VP01_294g6</name>
</gene>
<evidence type="ECO:0000313" key="3">
    <source>
        <dbReference type="EMBL" id="KNZ54434.1"/>
    </source>
</evidence>
<dbReference type="Proteomes" id="UP000037035">
    <property type="component" value="Unassembled WGS sequence"/>
</dbReference>
<sequence length="230" mass="23901">MLMSVPFTTLVVLVSSCGSILGAPGKPQNAMITRRQTNTAAVSQNGGMKNMVPGGSPTKMASMGGANGGSAEMSDLEKEAKEATEEKKLGVNTIANAIKELYFHDKFGSQKHDTAALVKMVGQVAATNVKTCDPETVSKSIMAIFEPYNQGKSAAAANKGPSDDSAASLNTIAHSLHETWEKQITSGNPKVENPQLLPIICQTIATSSTSGDPTVVSKAIESAYAKLAAS</sequence>
<dbReference type="VEuPathDB" id="FungiDB:VP01_294g6"/>
<evidence type="ECO:0000256" key="2">
    <source>
        <dbReference type="SAM" id="SignalP"/>
    </source>
</evidence>
<feature type="signal peptide" evidence="2">
    <location>
        <begin position="1"/>
        <end position="22"/>
    </location>
</feature>
<name>A0A0L6V122_9BASI</name>
<keyword evidence="4" id="KW-1185">Reference proteome</keyword>
<dbReference type="AlphaFoldDB" id="A0A0L6V122"/>
<accession>A0A0L6V122</accession>
<evidence type="ECO:0000256" key="1">
    <source>
        <dbReference type="SAM" id="Coils"/>
    </source>
</evidence>
<reference evidence="3 4" key="1">
    <citation type="submission" date="2015-08" db="EMBL/GenBank/DDBJ databases">
        <title>Next Generation Sequencing and Analysis of the Genome of Puccinia sorghi L Schw, the Causal Agent of Maize Common Rust.</title>
        <authorList>
            <person name="Rochi L."/>
            <person name="Burguener G."/>
            <person name="Darino M."/>
            <person name="Turjanski A."/>
            <person name="Kreff E."/>
            <person name="Dieguez M.J."/>
            <person name="Sacco F."/>
        </authorList>
    </citation>
    <scope>NUCLEOTIDE SEQUENCE [LARGE SCALE GENOMIC DNA]</scope>
    <source>
        <strain evidence="3 4">RO10H11247</strain>
    </source>
</reference>
<feature type="chain" id="PRO_5005568125" evidence="2">
    <location>
        <begin position="23"/>
        <end position="230"/>
    </location>
</feature>
<proteinExistence type="predicted"/>
<organism evidence="3 4">
    <name type="scientific">Puccinia sorghi</name>
    <dbReference type="NCBI Taxonomy" id="27349"/>
    <lineage>
        <taxon>Eukaryota</taxon>
        <taxon>Fungi</taxon>
        <taxon>Dikarya</taxon>
        <taxon>Basidiomycota</taxon>
        <taxon>Pucciniomycotina</taxon>
        <taxon>Pucciniomycetes</taxon>
        <taxon>Pucciniales</taxon>
        <taxon>Pucciniaceae</taxon>
        <taxon>Puccinia</taxon>
    </lineage>
</organism>
<dbReference type="OrthoDB" id="2498679at2759"/>
<protein>
    <submittedName>
        <fullName evidence="3">Uncharacterized protein</fullName>
    </submittedName>
</protein>
<comment type="caution">
    <text evidence="3">The sequence shown here is derived from an EMBL/GenBank/DDBJ whole genome shotgun (WGS) entry which is preliminary data.</text>
</comment>
<dbReference type="EMBL" id="LAVV01007890">
    <property type="protein sequence ID" value="KNZ54434.1"/>
    <property type="molecule type" value="Genomic_DNA"/>
</dbReference>